<comment type="pathway">
    <text evidence="1">Amino-acid biosynthesis; L-phenylalanine biosynthesis; phenylpyruvate from prephenate: step 1/1.</text>
</comment>
<reference evidence="10" key="1">
    <citation type="submission" date="2021-03" db="EMBL/GenBank/DDBJ databases">
        <title>Comparative genomics and phylogenomic investigation of the class Geoglossomycetes provide insights into ecological specialization and systematics.</title>
        <authorList>
            <person name="Melie T."/>
            <person name="Pirro S."/>
            <person name="Miller A.N."/>
            <person name="Quandt A."/>
        </authorList>
    </citation>
    <scope>NUCLEOTIDE SEQUENCE</scope>
    <source>
        <strain evidence="10">CAQ_001_2017</strain>
    </source>
</reference>
<keyword evidence="11" id="KW-1185">Reference proteome</keyword>
<dbReference type="SUPFAM" id="SSF53850">
    <property type="entry name" value="Periplasmic binding protein-like II"/>
    <property type="match status" value="1"/>
</dbReference>
<dbReference type="InterPro" id="IPR008242">
    <property type="entry name" value="Chor_mutase/pphenate_deHydtase"/>
</dbReference>
<dbReference type="AlphaFoldDB" id="A0A9P8RM93"/>
<dbReference type="GO" id="GO:0005737">
    <property type="term" value="C:cytoplasm"/>
    <property type="evidence" value="ECO:0007669"/>
    <property type="project" value="TreeGrafter"/>
</dbReference>
<dbReference type="Gene3D" id="3.30.70.260">
    <property type="match status" value="1"/>
</dbReference>
<dbReference type="InterPro" id="IPR002912">
    <property type="entry name" value="ACT_dom"/>
</dbReference>
<dbReference type="InterPro" id="IPR045865">
    <property type="entry name" value="ACT-like_dom_sf"/>
</dbReference>
<dbReference type="PROSITE" id="PS51671">
    <property type="entry name" value="ACT"/>
    <property type="match status" value="1"/>
</dbReference>
<keyword evidence="3" id="KW-0028">Amino-acid biosynthesis</keyword>
<dbReference type="PANTHER" id="PTHR21022">
    <property type="entry name" value="PREPHENATE DEHYDRATASE P PROTEIN"/>
    <property type="match status" value="1"/>
</dbReference>
<evidence type="ECO:0000259" key="8">
    <source>
        <dbReference type="PROSITE" id="PS51171"/>
    </source>
</evidence>
<evidence type="ECO:0000256" key="5">
    <source>
        <dbReference type="ARBA" id="ARBA00023222"/>
    </source>
</evidence>
<dbReference type="SUPFAM" id="SSF55021">
    <property type="entry name" value="ACT-like"/>
    <property type="match status" value="1"/>
</dbReference>
<dbReference type="Pfam" id="PF00800">
    <property type="entry name" value="PDT"/>
    <property type="match status" value="1"/>
</dbReference>
<sequence length="304" mass="33714">MGTIDVFEAVQSSAVTRGVVPFENSTNGSVVNTLDLFCDRQGAFPDVNVCGEVYLDVHHDLLSRSDPGHSSSEPSHEAAVAAHLTPNLEYHNRFSNIRHIYSHPQAFGQCEVFLNLYLKHAERHDVSSTSKAAEVVSLDETRTSAAISSTVAAEEFELNILAHEIEDRTNNTTRFLIIRKGNDWPELTTGNATLESSREVNNAASRYKSLLSFTTDHQSAGALADTLMVFKTHGLNLTSINSRPTQVLPWHYIFFVEFEGSEWDDPDGAVRGAFKGLDQIAKDWRWFGSWRNQLDLGVTASSEA</sequence>
<name>A0A9P8RM93_9PEZI</name>
<gene>
    <name evidence="10" type="ORF">GP486_005418</name>
</gene>
<dbReference type="PIRSF" id="PIRSF001500">
    <property type="entry name" value="Chor_mut_pdt_Ppr"/>
    <property type="match status" value="1"/>
</dbReference>
<evidence type="ECO:0000256" key="2">
    <source>
        <dbReference type="ARBA" id="ARBA00013147"/>
    </source>
</evidence>
<keyword evidence="6" id="KW-0456">Lyase</keyword>
<keyword evidence="4" id="KW-0057">Aromatic amino acid biosynthesis</keyword>
<keyword evidence="5" id="KW-0584">Phenylalanine biosynthesis</keyword>
<dbReference type="CDD" id="cd13532">
    <property type="entry name" value="PBP2_PDT_like"/>
    <property type="match status" value="1"/>
</dbReference>
<dbReference type="InterPro" id="IPR018528">
    <property type="entry name" value="Preph_deHydtase_CS"/>
</dbReference>
<dbReference type="CDD" id="cd04905">
    <property type="entry name" value="ACT_CM-PDT"/>
    <property type="match status" value="1"/>
</dbReference>
<evidence type="ECO:0000256" key="4">
    <source>
        <dbReference type="ARBA" id="ARBA00023141"/>
    </source>
</evidence>
<feature type="domain" description="Prephenate dehydratase" evidence="8">
    <location>
        <begin position="1"/>
        <end position="180"/>
    </location>
</feature>
<dbReference type="PANTHER" id="PTHR21022:SF19">
    <property type="entry name" value="PREPHENATE DEHYDRATASE-RELATED"/>
    <property type="match status" value="1"/>
</dbReference>
<dbReference type="FunFam" id="3.40.190.10:FF:000034">
    <property type="entry name" value="Chorismate mutase/prephenate dehydratase"/>
    <property type="match status" value="1"/>
</dbReference>
<evidence type="ECO:0000313" key="11">
    <source>
        <dbReference type="Proteomes" id="UP000750711"/>
    </source>
</evidence>
<dbReference type="Proteomes" id="UP000750711">
    <property type="component" value="Unassembled WGS sequence"/>
</dbReference>
<evidence type="ECO:0000256" key="3">
    <source>
        <dbReference type="ARBA" id="ARBA00022605"/>
    </source>
</evidence>
<feature type="domain" description="ACT" evidence="9">
    <location>
        <begin position="211"/>
        <end position="289"/>
    </location>
</feature>
<dbReference type="EMBL" id="JAGHQM010001009">
    <property type="protein sequence ID" value="KAH0556792.1"/>
    <property type="molecule type" value="Genomic_DNA"/>
</dbReference>
<evidence type="ECO:0000256" key="7">
    <source>
        <dbReference type="ARBA" id="ARBA00047848"/>
    </source>
</evidence>
<comment type="catalytic activity">
    <reaction evidence="7">
        <text>prephenate + H(+) = 3-phenylpyruvate + CO2 + H2O</text>
        <dbReference type="Rhea" id="RHEA:21648"/>
        <dbReference type="ChEBI" id="CHEBI:15377"/>
        <dbReference type="ChEBI" id="CHEBI:15378"/>
        <dbReference type="ChEBI" id="CHEBI:16526"/>
        <dbReference type="ChEBI" id="CHEBI:18005"/>
        <dbReference type="ChEBI" id="CHEBI:29934"/>
        <dbReference type="EC" id="4.2.1.51"/>
    </reaction>
</comment>
<dbReference type="GO" id="GO:0009094">
    <property type="term" value="P:L-phenylalanine biosynthetic process"/>
    <property type="evidence" value="ECO:0007669"/>
    <property type="project" value="UniProtKB-KW"/>
</dbReference>
<dbReference type="InterPro" id="IPR001086">
    <property type="entry name" value="Preph_deHydtase"/>
</dbReference>
<protein>
    <recommendedName>
        <fullName evidence="2">prephenate dehydratase</fullName>
        <ecNumber evidence="2">4.2.1.51</ecNumber>
    </recommendedName>
</protein>
<evidence type="ECO:0000259" key="9">
    <source>
        <dbReference type="PROSITE" id="PS51671"/>
    </source>
</evidence>
<dbReference type="EC" id="4.2.1.51" evidence="2"/>
<dbReference type="GO" id="GO:0004664">
    <property type="term" value="F:prephenate dehydratase activity"/>
    <property type="evidence" value="ECO:0007669"/>
    <property type="project" value="UniProtKB-EC"/>
</dbReference>
<evidence type="ECO:0000256" key="1">
    <source>
        <dbReference type="ARBA" id="ARBA00004741"/>
    </source>
</evidence>
<dbReference type="PROSITE" id="PS00857">
    <property type="entry name" value="PREPHENATE_DEHYDR_1"/>
    <property type="match status" value="1"/>
</dbReference>
<proteinExistence type="predicted"/>
<accession>A0A9P8RM93</accession>
<evidence type="ECO:0000313" key="10">
    <source>
        <dbReference type="EMBL" id="KAH0556792.1"/>
    </source>
</evidence>
<comment type="caution">
    <text evidence="10">The sequence shown here is derived from an EMBL/GenBank/DDBJ whole genome shotgun (WGS) entry which is preliminary data.</text>
</comment>
<organism evidence="10 11">
    <name type="scientific">Trichoglossum hirsutum</name>
    <dbReference type="NCBI Taxonomy" id="265104"/>
    <lineage>
        <taxon>Eukaryota</taxon>
        <taxon>Fungi</taxon>
        <taxon>Dikarya</taxon>
        <taxon>Ascomycota</taxon>
        <taxon>Pezizomycotina</taxon>
        <taxon>Geoglossomycetes</taxon>
        <taxon>Geoglossales</taxon>
        <taxon>Geoglossaceae</taxon>
        <taxon>Trichoglossum</taxon>
    </lineage>
</organism>
<evidence type="ECO:0000256" key="6">
    <source>
        <dbReference type="ARBA" id="ARBA00023239"/>
    </source>
</evidence>
<dbReference type="PROSITE" id="PS51171">
    <property type="entry name" value="PREPHENATE_DEHYDR_3"/>
    <property type="match status" value="1"/>
</dbReference>
<dbReference type="Gene3D" id="3.40.190.10">
    <property type="entry name" value="Periplasmic binding protein-like II"/>
    <property type="match status" value="2"/>
</dbReference>